<organism evidence="4 5">
    <name type="scientific">Haliscomenobacter hydrossis (strain ATCC 27775 / DSM 1100 / LMG 10767 / O)</name>
    <dbReference type="NCBI Taxonomy" id="760192"/>
    <lineage>
        <taxon>Bacteria</taxon>
        <taxon>Pseudomonadati</taxon>
        <taxon>Bacteroidota</taxon>
        <taxon>Saprospiria</taxon>
        <taxon>Saprospirales</taxon>
        <taxon>Haliscomenobacteraceae</taxon>
        <taxon>Haliscomenobacter</taxon>
    </lineage>
</organism>
<dbReference type="PANTHER" id="PTHR43240">
    <property type="entry name" value="1,4-DIHYDROXY-2-NAPHTHOYL-COA THIOESTERASE 1"/>
    <property type="match status" value="1"/>
</dbReference>
<dbReference type="Gene3D" id="3.10.129.10">
    <property type="entry name" value="Hotdog Thioesterase"/>
    <property type="match status" value="1"/>
</dbReference>
<evidence type="ECO:0000313" key="4">
    <source>
        <dbReference type="EMBL" id="AEE53654.1"/>
    </source>
</evidence>
<dbReference type="GO" id="GO:0005829">
    <property type="term" value="C:cytosol"/>
    <property type="evidence" value="ECO:0007669"/>
    <property type="project" value="TreeGrafter"/>
</dbReference>
<keyword evidence="2" id="KW-0378">Hydrolase</keyword>
<name>F4KY29_HALH1</name>
<evidence type="ECO:0000313" key="5">
    <source>
        <dbReference type="Proteomes" id="UP000008461"/>
    </source>
</evidence>
<keyword evidence="5" id="KW-1185">Reference proteome</keyword>
<dbReference type="InterPro" id="IPR006683">
    <property type="entry name" value="Thioestr_dom"/>
</dbReference>
<dbReference type="RefSeq" id="WP_013768182.1">
    <property type="nucleotide sequence ID" value="NC_015510.1"/>
</dbReference>
<gene>
    <name evidence="4" type="ordered locus">Halhy_5831</name>
</gene>
<dbReference type="STRING" id="760192.Halhy_5831"/>
<dbReference type="SUPFAM" id="SSF54637">
    <property type="entry name" value="Thioesterase/thiol ester dehydrase-isomerase"/>
    <property type="match status" value="1"/>
</dbReference>
<reference key="2">
    <citation type="submission" date="2011-04" db="EMBL/GenBank/DDBJ databases">
        <title>Complete sequence of chromosome of Haliscomenobacter hydrossis DSM 1100.</title>
        <authorList>
            <consortium name="US DOE Joint Genome Institute (JGI-PGF)"/>
            <person name="Lucas S."/>
            <person name="Han J."/>
            <person name="Lapidus A."/>
            <person name="Bruce D."/>
            <person name="Goodwin L."/>
            <person name="Pitluck S."/>
            <person name="Peters L."/>
            <person name="Kyrpides N."/>
            <person name="Mavromatis K."/>
            <person name="Ivanova N."/>
            <person name="Ovchinnikova G."/>
            <person name="Pagani I."/>
            <person name="Daligault H."/>
            <person name="Detter J.C."/>
            <person name="Han C."/>
            <person name="Land M."/>
            <person name="Hauser L."/>
            <person name="Markowitz V."/>
            <person name="Cheng J.-F."/>
            <person name="Hugenholtz P."/>
            <person name="Woyke T."/>
            <person name="Wu D."/>
            <person name="Verbarg S."/>
            <person name="Frueling A."/>
            <person name="Brambilla E."/>
            <person name="Klenk H.-P."/>
            <person name="Eisen J.A."/>
        </authorList>
    </citation>
    <scope>NUCLEOTIDE SEQUENCE</scope>
    <source>
        <strain>DSM 1100</strain>
    </source>
</reference>
<sequence>MIWKQPIDLEVLNASRKNTLIEHLGIEMCGYGEDYLQAKMPVDHRTVQPFGILHGGASAALAESVGSMASLFTFDDPGKQHAVGIELNASHLRGVSEGYVIATARPYRLGKRIHVWNIEIHDEKERLICVSRLTMAIVAE</sequence>
<dbReference type="KEGG" id="hhy:Halhy_5831"/>
<evidence type="ECO:0000256" key="2">
    <source>
        <dbReference type="ARBA" id="ARBA00022801"/>
    </source>
</evidence>
<dbReference type="AlphaFoldDB" id="F4KY29"/>
<dbReference type="GO" id="GO:0061522">
    <property type="term" value="F:1,4-dihydroxy-2-naphthoyl-CoA thioesterase activity"/>
    <property type="evidence" value="ECO:0007669"/>
    <property type="project" value="TreeGrafter"/>
</dbReference>
<dbReference type="Proteomes" id="UP000008461">
    <property type="component" value="Chromosome"/>
</dbReference>
<dbReference type="Pfam" id="PF03061">
    <property type="entry name" value="4HBT"/>
    <property type="match status" value="1"/>
</dbReference>
<proteinExistence type="inferred from homology"/>
<dbReference type="OrthoDB" id="9798208at2"/>
<dbReference type="InterPro" id="IPR029069">
    <property type="entry name" value="HotDog_dom_sf"/>
</dbReference>
<accession>F4KY29</accession>
<dbReference type="eggNOG" id="COG2050">
    <property type="taxonomic scope" value="Bacteria"/>
</dbReference>
<protein>
    <submittedName>
        <fullName evidence="4">Phenylacetic acid degradation-related protein</fullName>
    </submittedName>
</protein>
<evidence type="ECO:0000259" key="3">
    <source>
        <dbReference type="Pfam" id="PF03061"/>
    </source>
</evidence>
<comment type="similarity">
    <text evidence="1">Belongs to the thioesterase PaaI family.</text>
</comment>
<dbReference type="EMBL" id="CP002691">
    <property type="protein sequence ID" value="AEE53654.1"/>
    <property type="molecule type" value="Genomic_DNA"/>
</dbReference>
<dbReference type="NCBIfam" id="TIGR00369">
    <property type="entry name" value="unchar_dom_1"/>
    <property type="match status" value="1"/>
</dbReference>
<dbReference type="CDD" id="cd03443">
    <property type="entry name" value="PaaI_thioesterase"/>
    <property type="match status" value="1"/>
</dbReference>
<feature type="domain" description="Thioesterase" evidence="3">
    <location>
        <begin position="50"/>
        <end position="129"/>
    </location>
</feature>
<dbReference type="PANTHER" id="PTHR43240:SF5">
    <property type="entry name" value="1,4-DIHYDROXY-2-NAPHTHOYL-COA THIOESTERASE 1"/>
    <property type="match status" value="1"/>
</dbReference>
<dbReference type="HOGENOM" id="CLU_089876_13_1_10"/>
<reference evidence="4 5" key="1">
    <citation type="journal article" date="2011" name="Stand. Genomic Sci.">
        <title>Complete genome sequence of Haliscomenobacter hydrossis type strain (O).</title>
        <authorList>
            <consortium name="US DOE Joint Genome Institute (JGI-PGF)"/>
            <person name="Daligault H."/>
            <person name="Lapidus A."/>
            <person name="Zeytun A."/>
            <person name="Nolan M."/>
            <person name="Lucas S."/>
            <person name="Del Rio T.G."/>
            <person name="Tice H."/>
            <person name="Cheng J.F."/>
            <person name="Tapia R."/>
            <person name="Han C."/>
            <person name="Goodwin L."/>
            <person name="Pitluck S."/>
            <person name="Liolios K."/>
            <person name="Pagani I."/>
            <person name="Ivanova N."/>
            <person name="Huntemann M."/>
            <person name="Mavromatis K."/>
            <person name="Mikhailova N."/>
            <person name="Pati A."/>
            <person name="Chen A."/>
            <person name="Palaniappan K."/>
            <person name="Land M."/>
            <person name="Hauser L."/>
            <person name="Brambilla E.M."/>
            <person name="Rohde M."/>
            <person name="Verbarg S."/>
            <person name="Goker M."/>
            <person name="Bristow J."/>
            <person name="Eisen J.A."/>
            <person name="Markowitz V."/>
            <person name="Hugenholtz P."/>
            <person name="Kyrpides N.C."/>
            <person name="Klenk H.P."/>
            <person name="Woyke T."/>
        </authorList>
    </citation>
    <scope>NUCLEOTIDE SEQUENCE [LARGE SCALE GENOMIC DNA]</scope>
    <source>
        <strain evidence="5">ATCC 27775 / DSM 1100 / LMG 10767 / O</strain>
    </source>
</reference>
<evidence type="ECO:0000256" key="1">
    <source>
        <dbReference type="ARBA" id="ARBA00008324"/>
    </source>
</evidence>
<dbReference type="InterPro" id="IPR003736">
    <property type="entry name" value="PAAI_dom"/>
</dbReference>